<dbReference type="EMBL" id="JAMWMR010000067">
    <property type="protein sequence ID" value="MCN9244990.1"/>
    <property type="molecule type" value="Genomic_DNA"/>
</dbReference>
<dbReference type="PROSITE" id="PS52004">
    <property type="entry name" value="KS3_2"/>
    <property type="match status" value="1"/>
</dbReference>
<keyword evidence="5" id="KW-0808">Transferase</keyword>
<comment type="pathway">
    <text evidence="2">Antibiotic biosynthesis.</text>
</comment>
<keyword evidence="8" id="KW-0012">Acyltransferase</keyword>
<dbReference type="SMART" id="SM00822">
    <property type="entry name" value="PKS_KR"/>
    <property type="match status" value="1"/>
</dbReference>
<evidence type="ECO:0000256" key="3">
    <source>
        <dbReference type="ARBA" id="ARBA00022450"/>
    </source>
</evidence>
<dbReference type="SUPFAM" id="SSF55048">
    <property type="entry name" value="Probable ACP-binding domain of malonyl-CoA ACP transacylase"/>
    <property type="match status" value="1"/>
</dbReference>
<feature type="active site" description="Proton acceptor; for dehydratase activity" evidence="9">
    <location>
        <position position="954"/>
    </location>
</feature>
<dbReference type="Pfam" id="PF02801">
    <property type="entry name" value="Ketoacyl-synt_C"/>
    <property type="match status" value="1"/>
</dbReference>
<feature type="non-terminal residue" evidence="13">
    <location>
        <position position="1634"/>
    </location>
</feature>
<evidence type="ECO:0000256" key="2">
    <source>
        <dbReference type="ARBA" id="ARBA00004792"/>
    </source>
</evidence>
<feature type="region of interest" description="Disordered" evidence="10">
    <location>
        <begin position="461"/>
        <end position="480"/>
    </location>
</feature>
<evidence type="ECO:0000259" key="12">
    <source>
        <dbReference type="PROSITE" id="PS52019"/>
    </source>
</evidence>
<evidence type="ECO:0000256" key="4">
    <source>
        <dbReference type="ARBA" id="ARBA00022553"/>
    </source>
</evidence>
<proteinExistence type="predicted"/>
<dbReference type="Pfam" id="PF00698">
    <property type="entry name" value="Acyl_transf_1"/>
    <property type="match status" value="1"/>
</dbReference>
<dbReference type="SUPFAM" id="SSF53901">
    <property type="entry name" value="Thiolase-like"/>
    <property type="match status" value="1"/>
</dbReference>
<evidence type="ECO:0000256" key="7">
    <source>
        <dbReference type="ARBA" id="ARBA00023268"/>
    </source>
</evidence>
<reference evidence="13 14" key="1">
    <citation type="submission" date="2022-05" db="EMBL/GenBank/DDBJ databases">
        <title>Streptomyces sp. nov. RY43-2 isolated from soil of a peat swamp forest.</title>
        <authorList>
            <person name="Kanchanasin P."/>
            <person name="Tanasupawat S."/>
            <person name="Phongsopitanun W."/>
        </authorList>
    </citation>
    <scope>NUCLEOTIDE SEQUENCE [LARGE SCALE GENOMIC DNA]</scope>
    <source>
        <strain evidence="13 14">RY43-2</strain>
    </source>
</reference>
<name>A0ABT0ZN33_9ACTN</name>
<gene>
    <name evidence="13" type="ORF">NGF19_30115</name>
</gene>
<dbReference type="InterPro" id="IPR018201">
    <property type="entry name" value="Ketoacyl_synth_AS"/>
</dbReference>
<evidence type="ECO:0000256" key="6">
    <source>
        <dbReference type="ARBA" id="ARBA00023194"/>
    </source>
</evidence>
<dbReference type="PROSITE" id="PS00606">
    <property type="entry name" value="KS3_1"/>
    <property type="match status" value="1"/>
</dbReference>
<evidence type="ECO:0000256" key="10">
    <source>
        <dbReference type="SAM" id="MobiDB-lite"/>
    </source>
</evidence>
<sequence length="1634" mass="171422">MTDNTLLENLKWVTAELHQTRRKLRDAEAAAGEPIAIIGMACRYPGGVRTPEELWRLAERGEDAITDFPTDRGWDVEHLYDADPEHLGTSYVRRGGFLHDAGEFDAEFFGISPREAVTMDPQQRLMLEVAWEALERSGIDPESVRGSRTGVFAGTMYHDYSGLLERASEEYEGYFGNSTSGSVVSGRIAYELGLEGPAVTLDTACSSSLVALHLAVQALRKGECSMALAGGVTVMATPRPFIDFSRQRGLAPDGRCKSFADGADGTGWSEGAGVLLVERLSDALRHGHPVLAVVRGSAVNQDGASSGFSAPNGAAQQRVIRQALAAAGLTVTEVDAVEAHGTGTPLGDPIEARALLATYGAERAGGHQLLLGSIKSNIGHTQAAAGVAGVIKMVMAMRHGTLPATLHVDKPSSHVDWSAGGVRLVTEATPWPETGRVRRAAVSAFGVSGTNSHVILEQPSAVDPAQPAEPAQPGGPGEGTPLPWFLSAKTEEALRAQARSLASYLDDHPEPRLEDVAWSLTHGRTAFRHRAVLLGADLDEMRDNLRSLATGSGSPAVVEGVAEQGRNQAVFVFPGQGAQWAGMALDLLESSPVFAARLAECAEALRPYVDWSLLDVLAEAGALERVDVVQPALFAVMVSLAELWRSAGVEPVAVVGHSQGEIAAACVAGALSLDDAARVVALRSQALVRLAGQGGMVSVPRPADEIDLSGGLSVAAVNGPRSTVVSGGTDALEALLESDDQARRIPVDYASHSPSVEALADELIAALRDIRPRESQVPLYSTVTGALLNTARMDAEYWYLNLRATVRFEQAIRALVEQDHTDFVEVSPHPVLTFGVREVLDDTGRTGLAAGTLRRGEGGRGRFLTSLAELSTHGVAVDWDVVVGGAPRRVDLPTYAFQRTRYWPAGLRDGGRATGDFAVSDHAFLHMSLGLADGDGFVLTGRVSLDTHPWLADHTVLDRPLLPGTALLDLAIRAADQAGCGRVDELTFEAPVVLPDHGALQIQVIVAALDGTGRRALDIYTRPADATDQEWVRCAGGALAADPGAVPAGPAPWPPADAEPVDLVDHYTRLHDQGLVYGPAFQGLRAAWRTRDAVYAEVVLPKESGTGRFGVHPALLDAGLHLADLAAPAGTAAPRLPFSWTGVTLRQVAGTMLRIRLTGAGPDALSLLAIDATTGAPVLSAESLAVRPVSAAHLGTAHDAALYHLTWRPASAAEQAAPRAGADDVVVDVDQETPHEAVHAVLERIQSWLSDERSASARLVIVTRGAVAVRPGEAPSRPAGAAVWGLVRAAETENPGCFALVDLDETDPEGHGLALALASGEPQAAVRDGALHLPRLARLPQSAGLDAAPFDPEGTVLITGGTGVLGGLVARHLVTEHGVRHLLLLSRGGTADEATLNDLSALGATVHVVACDAADRQAVAAVLDAIPAAHPLRAVVHAAGLLDDGLVATLSPERVDAVLRPKIDAARVLDELTADLDLSAFVLFSSAAGVLGAAGQANYAAANAFLDALAAHRRARGQAATALAWGFWEPRSGMTGHVDDSDLHRISRSGIAALTAAEGLALFDRALASGEPALLPARLDIPALRAADTAIAPVLRDLVRVPARRGGGDEDLSARLARMPDAQRTDVLLDLVRT</sequence>
<dbReference type="Gene3D" id="3.10.129.110">
    <property type="entry name" value="Polyketide synthase dehydratase"/>
    <property type="match status" value="1"/>
</dbReference>
<feature type="domain" description="PKS/mFAS DH" evidence="12">
    <location>
        <begin position="922"/>
        <end position="1195"/>
    </location>
</feature>
<dbReference type="CDD" id="cd00833">
    <property type="entry name" value="PKS"/>
    <property type="match status" value="1"/>
</dbReference>
<feature type="active site" description="Proton donor; for dehydratase activity" evidence="9">
    <location>
        <position position="1117"/>
    </location>
</feature>
<dbReference type="Pfam" id="PF08990">
    <property type="entry name" value="Docking"/>
    <property type="match status" value="1"/>
</dbReference>
<dbReference type="Pfam" id="PF14765">
    <property type="entry name" value="PS-DH"/>
    <property type="match status" value="1"/>
</dbReference>
<evidence type="ECO:0000313" key="13">
    <source>
        <dbReference type="EMBL" id="MCN9244990.1"/>
    </source>
</evidence>
<dbReference type="SUPFAM" id="SSF51735">
    <property type="entry name" value="NAD(P)-binding Rossmann-fold domains"/>
    <property type="match status" value="2"/>
</dbReference>
<keyword evidence="4" id="KW-0597">Phosphoprotein</keyword>
<dbReference type="InterPro" id="IPR015083">
    <property type="entry name" value="NorB/c/GfsB-D-like_docking"/>
</dbReference>
<dbReference type="Pfam" id="PF16197">
    <property type="entry name" value="KAsynt_C_assoc"/>
    <property type="match status" value="1"/>
</dbReference>
<dbReference type="InterPro" id="IPR016036">
    <property type="entry name" value="Malonyl_transacylase_ACP-bd"/>
</dbReference>
<keyword evidence="3" id="KW-0596">Phosphopantetheine</keyword>
<dbReference type="InterPro" id="IPR057326">
    <property type="entry name" value="KR_dom"/>
</dbReference>
<accession>A0ABT0ZN33</accession>
<dbReference type="InterPro" id="IPR014043">
    <property type="entry name" value="Acyl_transferase_dom"/>
</dbReference>
<comment type="cofactor">
    <cofactor evidence="1">
        <name>pantetheine 4'-phosphate</name>
        <dbReference type="ChEBI" id="CHEBI:47942"/>
    </cofactor>
</comment>
<dbReference type="Pfam" id="PF21089">
    <property type="entry name" value="PKS_DH_N"/>
    <property type="match status" value="1"/>
</dbReference>
<dbReference type="InterPro" id="IPR016035">
    <property type="entry name" value="Acyl_Trfase/lysoPLipase"/>
</dbReference>
<keyword evidence="14" id="KW-1185">Reference proteome</keyword>
<dbReference type="InterPro" id="IPR001227">
    <property type="entry name" value="Ac_transferase_dom_sf"/>
</dbReference>
<dbReference type="PANTHER" id="PTHR43775">
    <property type="entry name" value="FATTY ACID SYNTHASE"/>
    <property type="match status" value="1"/>
</dbReference>
<evidence type="ECO:0000256" key="5">
    <source>
        <dbReference type="ARBA" id="ARBA00022679"/>
    </source>
</evidence>
<dbReference type="InterPro" id="IPR049552">
    <property type="entry name" value="PKS_DH_N"/>
</dbReference>
<dbReference type="SUPFAM" id="SSF52151">
    <property type="entry name" value="FabD/lysophospholipase-like"/>
    <property type="match status" value="1"/>
</dbReference>
<keyword evidence="7" id="KW-0511">Multifunctional enzyme</keyword>
<dbReference type="Gene3D" id="3.40.366.10">
    <property type="entry name" value="Malonyl-Coenzyme A Acyl Carrier Protein, domain 2"/>
    <property type="match status" value="1"/>
</dbReference>
<dbReference type="InterPro" id="IPR050091">
    <property type="entry name" value="PKS_NRPS_Biosynth_Enz"/>
</dbReference>
<dbReference type="InterPro" id="IPR049900">
    <property type="entry name" value="PKS_mFAS_DH"/>
</dbReference>
<dbReference type="Gene3D" id="3.40.50.720">
    <property type="entry name" value="NAD(P)-binding Rossmann-like Domain"/>
    <property type="match status" value="1"/>
</dbReference>
<dbReference type="InterPro" id="IPR013968">
    <property type="entry name" value="PKS_KR"/>
</dbReference>
<keyword evidence="6" id="KW-0045">Antibiotic biosynthesis</keyword>
<dbReference type="CDD" id="cd08956">
    <property type="entry name" value="KR_3_FAS_SDR_x"/>
    <property type="match status" value="1"/>
</dbReference>
<dbReference type="InterPro" id="IPR032821">
    <property type="entry name" value="PKS_assoc"/>
</dbReference>
<dbReference type="InterPro" id="IPR055123">
    <property type="entry name" value="SpnB-like_Rossmann"/>
</dbReference>
<dbReference type="PROSITE" id="PS52019">
    <property type="entry name" value="PKS_MFAS_DH"/>
    <property type="match status" value="1"/>
</dbReference>
<evidence type="ECO:0000259" key="11">
    <source>
        <dbReference type="PROSITE" id="PS52004"/>
    </source>
</evidence>
<dbReference type="Pfam" id="PF00109">
    <property type="entry name" value="ketoacyl-synt"/>
    <property type="match status" value="1"/>
</dbReference>
<comment type="caution">
    <text evidence="13">The sequence shown here is derived from an EMBL/GenBank/DDBJ whole genome shotgun (WGS) entry which is preliminary data.</text>
</comment>
<feature type="region of interest" description="N-terminal hotdog fold" evidence="9">
    <location>
        <begin position="922"/>
        <end position="1046"/>
    </location>
</feature>
<dbReference type="SMART" id="SM00826">
    <property type="entry name" value="PKS_DH"/>
    <property type="match status" value="1"/>
</dbReference>
<dbReference type="InterPro" id="IPR049551">
    <property type="entry name" value="PKS_DH_C"/>
</dbReference>
<feature type="region of interest" description="C-terminal hotdog fold" evidence="9">
    <location>
        <begin position="1058"/>
        <end position="1195"/>
    </location>
</feature>
<dbReference type="InterPro" id="IPR016039">
    <property type="entry name" value="Thiolase-like"/>
</dbReference>
<dbReference type="PANTHER" id="PTHR43775:SF51">
    <property type="entry name" value="INACTIVE PHENOLPHTHIOCEROL SYNTHESIS POLYKETIDE SYNTHASE TYPE I PKS1-RELATED"/>
    <property type="match status" value="1"/>
</dbReference>
<evidence type="ECO:0000256" key="1">
    <source>
        <dbReference type="ARBA" id="ARBA00001957"/>
    </source>
</evidence>
<dbReference type="InterPro" id="IPR014031">
    <property type="entry name" value="Ketoacyl_synth_C"/>
</dbReference>
<dbReference type="SMART" id="SM00825">
    <property type="entry name" value="PKS_KS"/>
    <property type="match status" value="1"/>
</dbReference>
<dbReference type="InterPro" id="IPR014030">
    <property type="entry name" value="Ketoacyl_synth_N"/>
</dbReference>
<evidence type="ECO:0000256" key="8">
    <source>
        <dbReference type="ARBA" id="ARBA00023315"/>
    </source>
</evidence>
<dbReference type="Pfam" id="PF22953">
    <property type="entry name" value="SpnB_Rossmann"/>
    <property type="match status" value="1"/>
</dbReference>
<protein>
    <submittedName>
        <fullName evidence="13">Type I polyketide synthase</fullName>
    </submittedName>
</protein>
<dbReference type="Pfam" id="PF08659">
    <property type="entry name" value="KR"/>
    <property type="match status" value="1"/>
</dbReference>
<dbReference type="RefSeq" id="WP_252429092.1">
    <property type="nucleotide sequence ID" value="NZ_JAMWMR010000067.1"/>
</dbReference>
<dbReference type="InterPro" id="IPR036291">
    <property type="entry name" value="NAD(P)-bd_dom_sf"/>
</dbReference>
<dbReference type="InterPro" id="IPR020807">
    <property type="entry name" value="PKS_DH"/>
</dbReference>
<dbReference type="Proteomes" id="UP001523219">
    <property type="component" value="Unassembled WGS sequence"/>
</dbReference>
<dbReference type="InterPro" id="IPR020841">
    <property type="entry name" value="PKS_Beta-ketoAc_synthase_dom"/>
</dbReference>
<evidence type="ECO:0000313" key="14">
    <source>
        <dbReference type="Proteomes" id="UP001523219"/>
    </source>
</evidence>
<dbReference type="Gene3D" id="3.30.70.3290">
    <property type="match status" value="1"/>
</dbReference>
<dbReference type="SMART" id="SM00827">
    <property type="entry name" value="PKS_AT"/>
    <property type="match status" value="1"/>
</dbReference>
<evidence type="ECO:0000256" key="9">
    <source>
        <dbReference type="PROSITE-ProRule" id="PRU01363"/>
    </source>
</evidence>
<dbReference type="InterPro" id="IPR042104">
    <property type="entry name" value="PKS_dehydratase_sf"/>
</dbReference>
<dbReference type="Gene3D" id="3.40.47.10">
    <property type="match status" value="1"/>
</dbReference>
<organism evidence="13 14">
    <name type="scientific">Streptomyces macrolidinus</name>
    <dbReference type="NCBI Taxonomy" id="2952607"/>
    <lineage>
        <taxon>Bacteria</taxon>
        <taxon>Bacillati</taxon>
        <taxon>Actinomycetota</taxon>
        <taxon>Actinomycetes</taxon>
        <taxon>Kitasatosporales</taxon>
        <taxon>Streptomycetaceae</taxon>
        <taxon>Streptomyces</taxon>
    </lineage>
</organism>
<feature type="domain" description="Ketosynthase family 3 (KS3)" evidence="11">
    <location>
        <begin position="32"/>
        <end position="458"/>
    </location>
</feature>